<feature type="region of interest" description="Disordered" evidence="1">
    <location>
        <begin position="72"/>
        <end position="91"/>
    </location>
</feature>
<gene>
    <name evidence="2" type="ORF">ORAREDHAP_LOCUS13392</name>
</gene>
<dbReference type="AlphaFoldDB" id="A0A6J5WJ72"/>
<keyword evidence="3" id="KW-1185">Reference proteome</keyword>
<reference evidence="3" key="1">
    <citation type="journal article" date="2020" name="Genome Biol.">
        <title>Gamete binning: chromosome-level and haplotype-resolved genome assembly enabled by high-throughput single-cell sequencing of gamete genomes.</title>
        <authorList>
            <person name="Campoy J.A."/>
            <person name="Sun H."/>
            <person name="Goel M."/>
            <person name="Jiao W.-B."/>
            <person name="Folz-Donahue K."/>
            <person name="Wang N."/>
            <person name="Rubio M."/>
            <person name="Liu C."/>
            <person name="Kukat C."/>
            <person name="Ruiz D."/>
            <person name="Huettel B."/>
            <person name="Schneeberger K."/>
        </authorList>
    </citation>
    <scope>NUCLEOTIDE SEQUENCE [LARGE SCALE GENOMIC DNA]</scope>
    <source>
        <strain evidence="3">cv. Rojo Pasion</strain>
    </source>
</reference>
<dbReference type="Proteomes" id="UP000507245">
    <property type="component" value="Unassembled WGS sequence"/>
</dbReference>
<evidence type="ECO:0000313" key="3">
    <source>
        <dbReference type="Proteomes" id="UP000507245"/>
    </source>
</evidence>
<protein>
    <submittedName>
        <fullName evidence="2">Uncharacterized protein</fullName>
    </submittedName>
</protein>
<evidence type="ECO:0000313" key="2">
    <source>
        <dbReference type="EMBL" id="CAB4299354.1"/>
    </source>
</evidence>
<name>A0A6J5WJ72_PRUAR</name>
<dbReference type="EMBL" id="CAEKKB010000002">
    <property type="protein sequence ID" value="CAB4299354.1"/>
    <property type="molecule type" value="Genomic_DNA"/>
</dbReference>
<sequence>MSGKWGSTTVVDNDLSQDESQLSIISVDPKSLETSKQHELALTPVILSPFGLRDLSEVSALVHKGASWRKKVLPGKSQRDDSALEDRLFRP</sequence>
<evidence type="ECO:0000256" key="1">
    <source>
        <dbReference type="SAM" id="MobiDB-lite"/>
    </source>
</evidence>
<feature type="compositionally biased region" description="Basic and acidic residues" evidence="1">
    <location>
        <begin position="77"/>
        <end position="91"/>
    </location>
</feature>
<organism evidence="2 3">
    <name type="scientific">Prunus armeniaca</name>
    <name type="common">Apricot</name>
    <name type="synonym">Armeniaca vulgaris</name>
    <dbReference type="NCBI Taxonomy" id="36596"/>
    <lineage>
        <taxon>Eukaryota</taxon>
        <taxon>Viridiplantae</taxon>
        <taxon>Streptophyta</taxon>
        <taxon>Embryophyta</taxon>
        <taxon>Tracheophyta</taxon>
        <taxon>Spermatophyta</taxon>
        <taxon>Magnoliopsida</taxon>
        <taxon>eudicotyledons</taxon>
        <taxon>Gunneridae</taxon>
        <taxon>Pentapetalae</taxon>
        <taxon>rosids</taxon>
        <taxon>fabids</taxon>
        <taxon>Rosales</taxon>
        <taxon>Rosaceae</taxon>
        <taxon>Amygdaloideae</taxon>
        <taxon>Amygdaleae</taxon>
        <taxon>Prunus</taxon>
    </lineage>
</organism>
<proteinExistence type="predicted"/>
<accession>A0A6J5WJ72</accession>